<accession>A0ABX7GRQ8</accession>
<keyword evidence="3" id="KW-1185">Reference proteome</keyword>
<dbReference type="PANTHER" id="PTHR11803">
    <property type="entry name" value="2-IMINOBUTANOATE/2-IMINOPROPANOATE DEAMINASE RIDA"/>
    <property type="match status" value="1"/>
</dbReference>
<dbReference type="InterPro" id="IPR006175">
    <property type="entry name" value="YjgF/YER057c/UK114"/>
</dbReference>
<dbReference type="PANTHER" id="PTHR11803:SF59">
    <property type="entry name" value="ENDORIBONUCLEASE"/>
    <property type="match status" value="1"/>
</dbReference>
<reference evidence="2 3" key="1">
    <citation type="submission" date="2020-10" db="EMBL/GenBank/DDBJ databases">
        <title>Phylogeny of dyella-like bacteria.</title>
        <authorList>
            <person name="Fu J."/>
        </authorList>
    </citation>
    <scope>NUCLEOTIDE SEQUENCE [LARGE SCALE GENOMIC DNA]</scope>
    <source>
        <strain evidence="2 3">DHOB09</strain>
    </source>
</reference>
<dbReference type="Proteomes" id="UP000663181">
    <property type="component" value="Chromosome"/>
</dbReference>
<dbReference type="SUPFAM" id="SSF55298">
    <property type="entry name" value="YjgF-like"/>
    <property type="match status" value="1"/>
</dbReference>
<sequence>MRKLAMYALWLVPFAIHSQDVTRYKLPNSNFPISAAVEVPAGKSLVFLSGQMASMPKNAKGTGAASADTLDTKAQTVGALENIKKQLDGMHLSLGDVVKMNVFLVADKNKDNKLDFEGFMTGYTQFFGTKDQPNLPARSAVQVAALVSPSALVEIEVVAVRP</sequence>
<dbReference type="RefSeq" id="WP_188800350.1">
    <property type="nucleotide sequence ID" value="NZ_BMIZ01000002.1"/>
</dbReference>
<dbReference type="PROSITE" id="PS01094">
    <property type="entry name" value="UPF0076"/>
    <property type="match status" value="1"/>
</dbReference>
<dbReference type="InterPro" id="IPR019897">
    <property type="entry name" value="RidA_CS"/>
</dbReference>
<gene>
    <name evidence="2" type="ORF">ISN74_17020</name>
</gene>
<evidence type="ECO:0000313" key="2">
    <source>
        <dbReference type="EMBL" id="QRN53119.1"/>
    </source>
</evidence>
<dbReference type="CDD" id="cd06151">
    <property type="entry name" value="YjgF_YER057c_UK114_like_3"/>
    <property type="match status" value="1"/>
</dbReference>
<protein>
    <submittedName>
        <fullName evidence="2">RidA family protein</fullName>
    </submittedName>
</protein>
<dbReference type="EMBL" id="CP064030">
    <property type="protein sequence ID" value="QRN53119.1"/>
    <property type="molecule type" value="Genomic_DNA"/>
</dbReference>
<proteinExistence type="inferred from homology"/>
<organism evidence="2 3">
    <name type="scientific">Dyella caseinilytica</name>
    <dbReference type="NCBI Taxonomy" id="1849581"/>
    <lineage>
        <taxon>Bacteria</taxon>
        <taxon>Pseudomonadati</taxon>
        <taxon>Pseudomonadota</taxon>
        <taxon>Gammaproteobacteria</taxon>
        <taxon>Lysobacterales</taxon>
        <taxon>Rhodanobacteraceae</taxon>
        <taxon>Dyella</taxon>
    </lineage>
</organism>
<dbReference type="InterPro" id="IPR035959">
    <property type="entry name" value="RutC-like_sf"/>
</dbReference>
<evidence type="ECO:0000256" key="1">
    <source>
        <dbReference type="ARBA" id="ARBA00010552"/>
    </source>
</evidence>
<name>A0ABX7GRQ8_9GAMM</name>
<evidence type="ECO:0000313" key="3">
    <source>
        <dbReference type="Proteomes" id="UP000663181"/>
    </source>
</evidence>
<dbReference type="Gene3D" id="3.30.1330.40">
    <property type="entry name" value="RutC-like"/>
    <property type="match status" value="1"/>
</dbReference>
<comment type="similarity">
    <text evidence="1">Belongs to the RutC family.</text>
</comment>
<dbReference type="Pfam" id="PF01042">
    <property type="entry name" value="Ribonuc_L-PSP"/>
    <property type="match status" value="1"/>
</dbReference>